<dbReference type="EMBL" id="CAJVPL010000833">
    <property type="protein sequence ID" value="CAG8532914.1"/>
    <property type="molecule type" value="Genomic_DNA"/>
</dbReference>
<protein>
    <submittedName>
        <fullName evidence="1">12126_t:CDS:1</fullName>
    </submittedName>
</protein>
<dbReference type="AlphaFoldDB" id="A0A9N9AJ93"/>
<proteinExistence type="predicted"/>
<evidence type="ECO:0000313" key="1">
    <source>
        <dbReference type="EMBL" id="CAG8532914.1"/>
    </source>
</evidence>
<dbReference type="Proteomes" id="UP000789831">
    <property type="component" value="Unassembled WGS sequence"/>
</dbReference>
<accession>A0A9N9AJ93</accession>
<gene>
    <name evidence="1" type="ORF">AGERDE_LOCUS5800</name>
</gene>
<organism evidence="1 2">
    <name type="scientific">Ambispora gerdemannii</name>
    <dbReference type="NCBI Taxonomy" id="144530"/>
    <lineage>
        <taxon>Eukaryota</taxon>
        <taxon>Fungi</taxon>
        <taxon>Fungi incertae sedis</taxon>
        <taxon>Mucoromycota</taxon>
        <taxon>Glomeromycotina</taxon>
        <taxon>Glomeromycetes</taxon>
        <taxon>Archaeosporales</taxon>
        <taxon>Ambisporaceae</taxon>
        <taxon>Ambispora</taxon>
    </lineage>
</organism>
<dbReference type="OrthoDB" id="635774at2759"/>
<evidence type="ECO:0000313" key="2">
    <source>
        <dbReference type="Proteomes" id="UP000789831"/>
    </source>
</evidence>
<comment type="caution">
    <text evidence="1">The sequence shown here is derived from an EMBL/GenBank/DDBJ whole genome shotgun (WGS) entry which is preliminary data.</text>
</comment>
<keyword evidence="2" id="KW-1185">Reference proteome</keyword>
<reference evidence="1" key="1">
    <citation type="submission" date="2021-06" db="EMBL/GenBank/DDBJ databases">
        <authorList>
            <person name="Kallberg Y."/>
            <person name="Tangrot J."/>
            <person name="Rosling A."/>
        </authorList>
    </citation>
    <scope>NUCLEOTIDE SEQUENCE</scope>
    <source>
        <strain evidence="1">MT106</strain>
    </source>
</reference>
<name>A0A9N9AJ93_9GLOM</name>
<sequence length="362" mass="42053">MSNRIQAVILANDEYIINPENGDDHTESSKRTDFAMFLPLIKDVQKYVDKVGECYENAEYNIRVCSVLLKRVNNAGGEVKILRFVKVIEQIQNFVIDVSQLQGVKALTRASKGRLYFGRPKTDQNIEDEEAINLDIRDMKNTDKRFLEGVGTIATLNKTFQRKENIVLFDEILDDAVLNIQHFQYTGVFDKVRYTAPEKLKDNKYPYDLSLLWEIAEQRIPFQSIENDIVEIRQRVLENKREQFSLPLQVPFEWAYIVNKALATIFMELFDFSEKHLQHLPATQHPNTHLPWEIPMPNIGLDITCLNIQETAEQRENARKRAAQLFKETADMDLPEAQLRYGHCLWKGEGVEKKWIIGCGIF</sequence>